<dbReference type="Proteomes" id="UP000480929">
    <property type="component" value="Unassembled WGS sequence"/>
</dbReference>
<evidence type="ECO:0000313" key="7">
    <source>
        <dbReference type="EMBL" id="MSA89350.1"/>
    </source>
</evidence>
<dbReference type="GO" id="GO:0006355">
    <property type="term" value="P:regulation of DNA-templated transcription"/>
    <property type="evidence" value="ECO:0007669"/>
    <property type="project" value="InterPro"/>
</dbReference>
<evidence type="ECO:0000259" key="5">
    <source>
        <dbReference type="PROSITE" id="PS51094"/>
    </source>
</evidence>
<keyword evidence="2" id="KW-0805">Transcription regulation</keyword>
<dbReference type="PANTHER" id="PTHR30185:SF13">
    <property type="entry name" value="LICABCH OPERON REGULATOR-RELATED"/>
    <property type="match status" value="1"/>
</dbReference>
<dbReference type="PANTHER" id="PTHR30185">
    <property type="entry name" value="CRYPTIC BETA-GLUCOSIDE BGL OPERON ANTITERMINATOR"/>
    <property type="match status" value="1"/>
</dbReference>
<dbReference type="InterPro" id="IPR016152">
    <property type="entry name" value="PTrfase/Anion_transptr"/>
</dbReference>
<protein>
    <submittedName>
        <fullName evidence="7">PRD domain-containing protein</fullName>
    </submittedName>
</protein>
<dbReference type="Pfam" id="PF05043">
    <property type="entry name" value="Mga"/>
    <property type="match status" value="1"/>
</dbReference>
<keyword evidence="4" id="KW-0804">Transcription</keyword>
<dbReference type="InterPro" id="IPR050661">
    <property type="entry name" value="BglG_antiterminators"/>
</dbReference>
<evidence type="ECO:0000256" key="4">
    <source>
        <dbReference type="ARBA" id="ARBA00023163"/>
    </source>
</evidence>
<dbReference type="Gene3D" id="1.10.10.10">
    <property type="entry name" value="Winged helix-like DNA-binding domain superfamily/Winged helix DNA-binding domain"/>
    <property type="match status" value="1"/>
</dbReference>
<gene>
    <name evidence="8" type="ORF">GKD88_07830</name>
    <name evidence="7" type="ORF">GKE08_08425</name>
</gene>
<evidence type="ECO:0000259" key="6">
    <source>
        <dbReference type="PROSITE" id="PS51372"/>
    </source>
</evidence>
<dbReference type="AlphaFoldDB" id="A0A6N7S6U8"/>
<reference evidence="9 10" key="1">
    <citation type="journal article" date="2019" name="Nat. Med.">
        <title>A library of human gut bacterial isolates paired with longitudinal multiomics data enables mechanistic microbiome research.</title>
        <authorList>
            <person name="Poyet M."/>
            <person name="Groussin M."/>
            <person name="Gibbons S.M."/>
            <person name="Avila-Pacheco J."/>
            <person name="Jiang X."/>
            <person name="Kearney S.M."/>
            <person name="Perrotta A.R."/>
            <person name="Berdy B."/>
            <person name="Zhao S."/>
            <person name="Lieberman T.D."/>
            <person name="Swanson P.K."/>
            <person name="Smith M."/>
            <person name="Roesemann S."/>
            <person name="Alexander J.E."/>
            <person name="Rich S.A."/>
            <person name="Livny J."/>
            <person name="Vlamakis H."/>
            <person name="Clish C."/>
            <person name="Bullock K."/>
            <person name="Deik A."/>
            <person name="Scott J."/>
            <person name="Pierce K.A."/>
            <person name="Xavier R.J."/>
            <person name="Alm E.J."/>
        </authorList>
    </citation>
    <scope>NUCLEOTIDE SEQUENCE [LARGE SCALE GENOMIC DNA]</scope>
    <source>
        <strain evidence="7 9">BIOML-A4</strain>
        <strain evidence="8 10">BIOML-A5</strain>
    </source>
</reference>
<accession>A0A6N7S6U8</accession>
<keyword evidence="1" id="KW-0677">Repeat</keyword>
<dbReference type="InterPro" id="IPR036634">
    <property type="entry name" value="PRD_sf"/>
</dbReference>
<evidence type="ECO:0000256" key="3">
    <source>
        <dbReference type="ARBA" id="ARBA00023159"/>
    </source>
</evidence>
<evidence type="ECO:0000256" key="2">
    <source>
        <dbReference type="ARBA" id="ARBA00023015"/>
    </source>
</evidence>
<dbReference type="EMBL" id="WKPI01000011">
    <property type="protein sequence ID" value="MSC33028.1"/>
    <property type="molecule type" value="Genomic_DNA"/>
</dbReference>
<name>A0A6N7S6U8_9FIRM</name>
<feature type="domain" description="PRD" evidence="6">
    <location>
        <begin position="181"/>
        <end position="284"/>
    </location>
</feature>
<dbReference type="InterPro" id="IPR002178">
    <property type="entry name" value="PTS_EIIA_type-2_dom"/>
</dbReference>
<feature type="domain" description="PTS EIIA type-2" evidence="5">
    <location>
        <begin position="494"/>
        <end position="632"/>
    </location>
</feature>
<dbReference type="Gene3D" id="1.10.1790.10">
    <property type="entry name" value="PRD domain"/>
    <property type="match status" value="2"/>
</dbReference>
<dbReference type="Pfam" id="PF00359">
    <property type="entry name" value="PTS_EIIA_2"/>
    <property type="match status" value="1"/>
</dbReference>
<dbReference type="Proteomes" id="UP000433575">
    <property type="component" value="Unassembled WGS sequence"/>
</dbReference>
<organism evidence="7 9">
    <name type="scientific">Holdemania massiliensis</name>
    <dbReference type="NCBI Taxonomy" id="1468449"/>
    <lineage>
        <taxon>Bacteria</taxon>
        <taxon>Bacillati</taxon>
        <taxon>Bacillota</taxon>
        <taxon>Erysipelotrichia</taxon>
        <taxon>Erysipelotrichales</taxon>
        <taxon>Erysipelotrichaceae</taxon>
        <taxon>Holdemania</taxon>
    </lineage>
</organism>
<dbReference type="SUPFAM" id="SSF46785">
    <property type="entry name" value="Winged helix' DNA-binding domain"/>
    <property type="match status" value="1"/>
</dbReference>
<dbReference type="Pfam" id="PF00874">
    <property type="entry name" value="PRD"/>
    <property type="match status" value="2"/>
</dbReference>
<evidence type="ECO:0000313" key="10">
    <source>
        <dbReference type="Proteomes" id="UP000480929"/>
    </source>
</evidence>
<keyword evidence="10" id="KW-1185">Reference proteome</keyword>
<dbReference type="EMBL" id="WKPJ01000010">
    <property type="protein sequence ID" value="MSA89350.1"/>
    <property type="molecule type" value="Genomic_DNA"/>
</dbReference>
<dbReference type="InterPro" id="IPR011608">
    <property type="entry name" value="PRD"/>
</dbReference>
<dbReference type="OrthoDB" id="3175596at2"/>
<evidence type="ECO:0000313" key="9">
    <source>
        <dbReference type="Proteomes" id="UP000433575"/>
    </source>
</evidence>
<dbReference type="InterPro" id="IPR036390">
    <property type="entry name" value="WH_DNA-bd_sf"/>
</dbReference>
<dbReference type="PROSITE" id="PS51094">
    <property type="entry name" value="PTS_EIIA_TYPE_2"/>
    <property type="match status" value="1"/>
</dbReference>
<dbReference type="SUPFAM" id="SSF63520">
    <property type="entry name" value="PTS-regulatory domain, PRD"/>
    <property type="match status" value="2"/>
</dbReference>
<feature type="domain" description="PRD" evidence="6">
    <location>
        <begin position="290"/>
        <end position="397"/>
    </location>
</feature>
<dbReference type="InterPro" id="IPR007737">
    <property type="entry name" value="Mga_HTH"/>
</dbReference>
<dbReference type="SUPFAM" id="SSF55804">
    <property type="entry name" value="Phoshotransferase/anion transport protein"/>
    <property type="match status" value="1"/>
</dbReference>
<dbReference type="InterPro" id="IPR036388">
    <property type="entry name" value="WH-like_DNA-bd_sf"/>
</dbReference>
<comment type="caution">
    <text evidence="7">The sequence shown here is derived from an EMBL/GenBank/DDBJ whole genome shotgun (WGS) entry which is preliminary data.</text>
</comment>
<sequence>MYEKDRPILLQKLMASSEPQSSSALAFMLNVSVKTLLKYINQLKDELMENGADILIKRGSGSVLIVYDQEKFNHYVQTLSERETDTVDSPENRKKYLLARLITENEYLNLYDLADEIYISPSSLRKDLRELKPLLERYHLILQHSHSNGYRIIGKEKDIRRCLSKEASISGIIDFLPQETIYKSKQLSLIQHVIAESLMNANISITADSCSALSLHILIAINRVETNNIISQEVSEEMRQSLEYKTALDINRSIEDIFHVSLPEAELCYFAFHINGKKKINADHSDLKEGWPQDAVIFYNLFLRSILKLSKIDLFEDKDLRANLLTHIVPFLHRLKNNMQVTQSNLSSIRDEFPFANELAVCGLSFIPKKYGITVSEEEIMYFTLHVALALERGPEARVKVNIAVISNDISSLFKLIAYRLNKTLADFINLVKLFDAKTLDSEELKKFDVILNATEMNLRFDKPTLKIQPSLSENDLHILRLLLNNLNEKFHLDKLIRPELFLEISAVSRQEALTKQIDHIRKNISLPNDFYDSVIARECMGTTEYNNKIAIPHPLNPERLPNFISICKLKKPVMWSAKPVQIIFLVCINENQALTRIFFDKISKIIQNSHLAFDLLETKNYDEFMAKFSQF</sequence>
<evidence type="ECO:0000256" key="1">
    <source>
        <dbReference type="ARBA" id="ARBA00022737"/>
    </source>
</evidence>
<dbReference type="PROSITE" id="PS51372">
    <property type="entry name" value="PRD_2"/>
    <property type="match status" value="2"/>
</dbReference>
<dbReference type="RefSeq" id="WP_154238647.1">
    <property type="nucleotide sequence ID" value="NZ_CALJPI010000030.1"/>
</dbReference>
<keyword evidence="3" id="KW-0010">Activator</keyword>
<dbReference type="Gene3D" id="3.40.930.10">
    <property type="entry name" value="Mannitol-specific EII, Chain A"/>
    <property type="match status" value="1"/>
</dbReference>
<proteinExistence type="predicted"/>
<evidence type="ECO:0000313" key="8">
    <source>
        <dbReference type="EMBL" id="MSC33028.1"/>
    </source>
</evidence>